<dbReference type="AlphaFoldDB" id="A0A8J7QZD8"/>
<keyword evidence="2" id="KW-0255">Endonuclease</keyword>
<keyword evidence="2" id="KW-0378">Hydrolase</keyword>
<evidence type="ECO:0000256" key="1">
    <source>
        <dbReference type="SAM" id="MobiDB-lite"/>
    </source>
</evidence>
<dbReference type="GO" id="GO:0004519">
    <property type="term" value="F:endonuclease activity"/>
    <property type="evidence" value="ECO:0007669"/>
    <property type="project" value="UniProtKB-KW"/>
</dbReference>
<dbReference type="EMBL" id="JAGIYY010000004">
    <property type="protein sequence ID" value="MBP0439598.1"/>
    <property type="molecule type" value="Genomic_DNA"/>
</dbReference>
<sequence length="125" mass="14091">MARLKSLAPRIGALPPRIGTAGLSEQERLRARDRSQAWRAWYGTARWQKLRESVWIRDGLVCQQTGILCIGKYPADNSPVADHIIAHRGDPELFWDPANIQTVSKGYHDRTKQSQERTRGGGSKV</sequence>
<evidence type="ECO:0000313" key="2">
    <source>
        <dbReference type="EMBL" id="MBP0439598.1"/>
    </source>
</evidence>
<organism evidence="2 3">
    <name type="scientific">Tianweitania sediminis</name>
    <dbReference type="NCBI Taxonomy" id="1502156"/>
    <lineage>
        <taxon>Bacteria</taxon>
        <taxon>Pseudomonadati</taxon>
        <taxon>Pseudomonadota</taxon>
        <taxon>Alphaproteobacteria</taxon>
        <taxon>Hyphomicrobiales</taxon>
        <taxon>Phyllobacteriaceae</taxon>
        <taxon>Tianweitania</taxon>
    </lineage>
</organism>
<evidence type="ECO:0000313" key="3">
    <source>
        <dbReference type="Proteomes" id="UP000666240"/>
    </source>
</evidence>
<feature type="compositionally biased region" description="Basic and acidic residues" evidence="1">
    <location>
        <begin position="106"/>
        <end position="119"/>
    </location>
</feature>
<keyword evidence="2" id="KW-0540">Nuclease</keyword>
<dbReference type="Proteomes" id="UP000666240">
    <property type="component" value="Unassembled WGS sequence"/>
</dbReference>
<reference evidence="2" key="1">
    <citation type="submission" date="2021-03" db="EMBL/GenBank/DDBJ databases">
        <title>Genome sequencing and assembly of Tianweitania sediminis.</title>
        <authorList>
            <person name="Chhetri G."/>
        </authorList>
    </citation>
    <scope>NUCLEOTIDE SEQUENCE</scope>
    <source>
        <strain evidence="2">Z8</strain>
    </source>
</reference>
<proteinExistence type="predicted"/>
<gene>
    <name evidence="2" type="ORF">J5Y06_13130</name>
</gene>
<dbReference type="RefSeq" id="WP_209335639.1">
    <property type="nucleotide sequence ID" value="NZ_JAGIYY010000004.1"/>
</dbReference>
<keyword evidence="3" id="KW-1185">Reference proteome</keyword>
<protein>
    <submittedName>
        <fullName evidence="2">HNH endonuclease</fullName>
    </submittedName>
</protein>
<feature type="region of interest" description="Disordered" evidence="1">
    <location>
        <begin position="104"/>
        <end position="125"/>
    </location>
</feature>
<name>A0A8J7QZD8_9HYPH</name>
<accession>A0A8J7QZD8</accession>
<comment type="caution">
    <text evidence="2">The sequence shown here is derived from an EMBL/GenBank/DDBJ whole genome shotgun (WGS) entry which is preliminary data.</text>
</comment>